<dbReference type="Proteomes" id="UP000051330">
    <property type="component" value="Unassembled WGS sequence"/>
</dbReference>
<dbReference type="AlphaFoldDB" id="A0A0R1N9I0"/>
<evidence type="ECO:0000313" key="3">
    <source>
        <dbReference type="Proteomes" id="UP000051330"/>
    </source>
</evidence>
<proteinExistence type="predicted"/>
<accession>A0A0R1N9I0</accession>
<dbReference type="EMBL" id="AZEC01000003">
    <property type="protein sequence ID" value="KRL13699.1"/>
    <property type="molecule type" value="Genomic_DNA"/>
</dbReference>
<gene>
    <name evidence="2" type="ORF">FD09_GL001723</name>
</gene>
<evidence type="ECO:0000256" key="1">
    <source>
        <dbReference type="SAM" id="Phobius"/>
    </source>
</evidence>
<keyword evidence="3" id="KW-1185">Reference proteome</keyword>
<sequence>MILEIIWFLVAIALLVLIITKRIPRDKATYYLAIFNIALILSTIVFWRGISLTTMRWNLIIVLLWLVAILIQKRR</sequence>
<dbReference type="PATRIC" id="fig|1423792.3.peg.1747"/>
<evidence type="ECO:0000313" key="2">
    <source>
        <dbReference type="EMBL" id="KRL13699.1"/>
    </source>
</evidence>
<name>A0A0R1N9I0_9LACO</name>
<keyword evidence="1" id="KW-0812">Transmembrane</keyword>
<feature type="transmembrane region" description="Helical" evidence="1">
    <location>
        <begin position="6"/>
        <end position="23"/>
    </location>
</feature>
<organism evidence="2 3">
    <name type="scientific">Schleiferilactobacillus perolens DSM 12744</name>
    <dbReference type="NCBI Taxonomy" id="1423792"/>
    <lineage>
        <taxon>Bacteria</taxon>
        <taxon>Bacillati</taxon>
        <taxon>Bacillota</taxon>
        <taxon>Bacilli</taxon>
        <taxon>Lactobacillales</taxon>
        <taxon>Lactobacillaceae</taxon>
        <taxon>Schleiferilactobacillus</taxon>
    </lineage>
</organism>
<reference evidence="2 3" key="1">
    <citation type="journal article" date="2015" name="Genome Announc.">
        <title>Expanding the biotechnology potential of lactobacilli through comparative genomics of 213 strains and associated genera.</title>
        <authorList>
            <person name="Sun Z."/>
            <person name="Harris H.M."/>
            <person name="McCann A."/>
            <person name="Guo C."/>
            <person name="Argimon S."/>
            <person name="Zhang W."/>
            <person name="Yang X."/>
            <person name="Jeffery I.B."/>
            <person name="Cooney J.C."/>
            <person name="Kagawa T.F."/>
            <person name="Liu W."/>
            <person name="Song Y."/>
            <person name="Salvetti E."/>
            <person name="Wrobel A."/>
            <person name="Rasinkangas P."/>
            <person name="Parkhill J."/>
            <person name="Rea M.C."/>
            <person name="O'Sullivan O."/>
            <person name="Ritari J."/>
            <person name="Douillard F.P."/>
            <person name="Paul Ross R."/>
            <person name="Yang R."/>
            <person name="Briner A.E."/>
            <person name="Felis G.E."/>
            <person name="de Vos W.M."/>
            <person name="Barrangou R."/>
            <person name="Klaenhammer T.R."/>
            <person name="Caufield P.W."/>
            <person name="Cui Y."/>
            <person name="Zhang H."/>
            <person name="O'Toole P.W."/>
        </authorList>
    </citation>
    <scope>NUCLEOTIDE SEQUENCE [LARGE SCALE GENOMIC DNA]</scope>
    <source>
        <strain evidence="2 3">DSM 12744</strain>
    </source>
</reference>
<comment type="caution">
    <text evidence="2">The sequence shown here is derived from an EMBL/GenBank/DDBJ whole genome shotgun (WGS) entry which is preliminary data.</text>
</comment>
<feature type="transmembrane region" description="Helical" evidence="1">
    <location>
        <begin position="30"/>
        <end position="49"/>
    </location>
</feature>
<keyword evidence="1" id="KW-0472">Membrane</keyword>
<protein>
    <submittedName>
        <fullName evidence="2">Uncharacterized protein</fullName>
    </submittedName>
</protein>
<keyword evidence="1" id="KW-1133">Transmembrane helix</keyword>
<feature type="transmembrane region" description="Helical" evidence="1">
    <location>
        <begin position="55"/>
        <end position="71"/>
    </location>
</feature>
<dbReference type="RefSeq" id="WP_157053672.1">
    <property type="nucleotide sequence ID" value="NZ_AZEC01000003.1"/>
</dbReference>